<proteinExistence type="predicted"/>
<protein>
    <submittedName>
        <fullName evidence="1">Integrase catalytic region</fullName>
    </submittedName>
</protein>
<reference evidence="1" key="1">
    <citation type="submission" date="2014-05" db="EMBL/GenBank/DDBJ databases">
        <authorList>
            <person name="Horn Fabian"/>
        </authorList>
    </citation>
    <scope>NUCLEOTIDE SEQUENCE</scope>
</reference>
<evidence type="ECO:0000313" key="3">
    <source>
        <dbReference type="Proteomes" id="UP000756710"/>
    </source>
</evidence>
<dbReference type="EMBL" id="LK022848">
    <property type="protein sequence ID" value="CDR17635.1"/>
    <property type="molecule type" value="Genomic_DNA"/>
</dbReference>
<dbReference type="Proteomes" id="UP000756710">
    <property type="component" value="Unassembled WGS sequence"/>
</dbReference>
<name>A0A061A473_9ACTN</name>
<dbReference type="AlphaFoldDB" id="A0A061A473"/>
<dbReference type="HOGENOM" id="CLU_1824259_0_0_11"/>
<organism evidence="1">
    <name type="scientific">Streptomyces iranensis</name>
    <dbReference type="NCBI Taxonomy" id="576784"/>
    <lineage>
        <taxon>Bacteria</taxon>
        <taxon>Bacillati</taxon>
        <taxon>Actinomycetota</taxon>
        <taxon>Actinomycetes</taxon>
        <taxon>Kitasatosporales</taxon>
        <taxon>Streptomycetaceae</taxon>
        <taxon>Streptomyces</taxon>
        <taxon>Streptomyces violaceusniger group</taxon>
    </lineage>
</organism>
<evidence type="ECO:0000313" key="2">
    <source>
        <dbReference type="EMBL" id="MBP2063763.1"/>
    </source>
</evidence>
<dbReference type="EMBL" id="JAGGLR010000012">
    <property type="protein sequence ID" value="MBP2063763.1"/>
    <property type="molecule type" value="Genomic_DNA"/>
</dbReference>
<gene>
    <name evidence="2" type="ORF">J2Z30_004784</name>
    <name evidence="1" type="ORF">SIRAN9616</name>
</gene>
<dbReference type="RefSeq" id="WP_044580319.1">
    <property type="nucleotide sequence ID" value="NZ_BAABDR010000100.1"/>
</dbReference>
<keyword evidence="3" id="KW-1185">Reference proteome</keyword>
<accession>A0A061A473</accession>
<reference evidence="2 3" key="2">
    <citation type="submission" date="2021-03" db="EMBL/GenBank/DDBJ databases">
        <title>Genomic Encyclopedia of Type Strains, Phase IV (KMG-IV): sequencing the most valuable type-strain genomes for metagenomic binning, comparative biology and taxonomic classification.</title>
        <authorList>
            <person name="Goeker M."/>
        </authorList>
    </citation>
    <scope>NUCLEOTIDE SEQUENCE [LARGE SCALE GENOMIC DNA]</scope>
    <source>
        <strain evidence="2 3">DSM 41954</strain>
    </source>
</reference>
<evidence type="ECO:0000313" key="1">
    <source>
        <dbReference type="EMBL" id="CDR17635.1"/>
    </source>
</evidence>
<sequence>MTRKLLAVPVVPLRPDTAKEAELLVLRHENVVLRRQLTRPVRYERADRLWFAVLSSLIPRHRWARVFPVTPATLLAWHRRLTARKWDYSKRRRKPVHIVVHEYDVDKPAHAHVTGSGGREVRIGPNGHPVDGQPEVLLVDQ</sequence>